<keyword evidence="1" id="KW-0175">Coiled coil</keyword>
<protein>
    <recommendedName>
        <fullName evidence="7">Potassium channel domain-containing protein</fullName>
    </recommendedName>
</protein>
<feature type="transmembrane region" description="Helical" evidence="3">
    <location>
        <begin position="217"/>
        <end position="238"/>
    </location>
</feature>
<reference evidence="5" key="3">
    <citation type="submission" date="2015-06" db="UniProtKB">
        <authorList>
            <consortium name="EnsemblMetazoa"/>
        </authorList>
    </citation>
    <scope>IDENTIFICATION</scope>
</reference>
<evidence type="ECO:0000313" key="5">
    <source>
        <dbReference type="EnsemblMetazoa" id="CapteP188993"/>
    </source>
</evidence>
<evidence type="ECO:0000313" key="4">
    <source>
        <dbReference type="EMBL" id="ELU07100.1"/>
    </source>
</evidence>
<dbReference type="EMBL" id="KB300141">
    <property type="protein sequence ID" value="ELU07100.1"/>
    <property type="molecule type" value="Genomic_DNA"/>
</dbReference>
<accession>R7ULN5</accession>
<feature type="coiled-coil region" evidence="1">
    <location>
        <begin position="319"/>
        <end position="353"/>
    </location>
</feature>
<evidence type="ECO:0000313" key="6">
    <source>
        <dbReference type="Proteomes" id="UP000014760"/>
    </source>
</evidence>
<dbReference type="Proteomes" id="UP000014760">
    <property type="component" value="Unassembled WGS sequence"/>
</dbReference>
<evidence type="ECO:0000256" key="3">
    <source>
        <dbReference type="SAM" id="Phobius"/>
    </source>
</evidence>
<keyword evidence="3" id="KW-0472">Membrane</keyword>
<reference evidence="4 6" key="2">
    <citation type="journal article" date="2013" name="Nature">
        <title>Insights into bilaterian evolution from three spiralian genomes.</title>
        <authorList>
            <person name="Simakov O."/>
            <person name="Marletaz F."/>
            <person name="Cho S.J."/>
            <person name="Edsinger-Gonzales E."/>
            <person name="Havlak P."/>
            <person name="Hellsten U."/>
            <person name="Kuo D.H."/>
            <person name="Larsson T."/>
            <person name="Lv J."/>
            <person name="Arendt D."/>
            <person name="Savage R."/>
            <person name="Osoegawa K."/>
            <person name="de Jong P."/>
            <person name="Grimwood J."/>
            <person name="Chapman J.A."/>
            <person name="Shapiro H."/>
            <person name="Aerts A."/>
            <person name="Otillar R.P."/>
            <person name="Terry A.Y."/>
            <person name="Boore J.L."/>
            <person name="Grigoriev I.V."/>
            <person name="Lindberg D.R."/>
            <person name="Seaver E.C."/>
            <person name="Weisblat D.A."/>
            <person name="Putnam N.H."/>
            <person name="Rokhsar D.S."/>
        </authorList>
    </citation>
    <scope>NUCLEOTIDE SEQUENCE</scope>
    <source>
        <strain evidence="4 6">I ESC-2004</strain>
    </source>
</reference>
<dbReference type="EMBL" id="AMQN01007169">
    <property type="status" value="NOT_ANNOTATED_CDS"/>
    <property type="molecule type" value="Genomic_DNA"/>
</dbReference>
<evidence type="ECO:0008006" key="7">
    <source>
        <dbReference type="Google" id="ProtNLM"/>
    </source>
</evidence>
<dbReference type="Gene3D" id="1.10.287.70">
    <property type="match status" value="1"/>
</dbReference>
<reference evidence="6" key="1">
    <citation type="submission" date="2012-12" db="EMBL/GenBank/DDBJ databases">
        <authorList>
            <person name="Hellsten U."/>
            <person name="Grimwood J."/>
            <person name="Chapman J.A."/>
            <person name="Shapiro H."/>
            <person name="Aerts A."/>
            <person name="Otillar R.P."/>
            <person name="Terry A.Y."/>
            <person name="Boore J.L."/>
            <person name="Simakov O."/>
            <person name="Marletaz F."/>
            <person name="Cho S.-J."/>
            <person name="Edsinger-Gonzales E."/>
            <person name="Havlak P."/>
            <person name="Kuo D.-H."/>
            <person name="Larsson T."/>
            <person name="Lv J."/>
            <person name="Arendt D."/>
            <person name="Savage R."/>
            <person name="Osoegawa K."/>
            <person name="de Jong P."/>
            <person name="Lindberg D.R."/>
            <person name="Seaver E.C."/>
            <person name="Weisblat D.A."/>
            <person name="Putnam N.H."/>
            <person name="Grigoriev I.V."/>
            <person name="Rokhsar D.S."/>
        </authorList>
    </citation>
    <scope>NUCLEOTIDE SEQUENCE</scope>
    <source>
        <strain evidence="6">I ESC-2004</strain>
    </source>
</reference>
<evidence type="ECO:0000256" key="2">
    <source>
        <dbReference type="SAM" id="MobiDB-lite"/>
    </source>
</evidence>
<name>R7ULN5_CAPTE</name>
<dbReference type="EnsemblMetazoa" id="CapteT188993">
    <property type="protein sequence ID" value="CapteP188993"/>
    <property type="gene ID" value="CapteG188993"/>
</dbReference>
<dbReference type="SUPFAM" id="SSF81324">
    <property type="entry name" value="Voltage-gated potassium channels"/>
    <property type="match status" value="1"/>
</dbReference>
<feature type="compositionally biased region" description="Polar residues" evidence="2">
    <location>
        <begin position="258"/>
        <end position="268"/>
    </location>
</feature>
<dbReference type="AlphaFoldDB" id="R7ULN5"/>
<organism evidence="4">
    <name type="scientific">Capitella teleta</name>
    <name type="common">Polychaete worm</name>
    <dbReference type="NCBI Taxonomy" id="283909"/>
    <lineage>
        <taxon>Eukaryota</taxon>
        <taxon>Metazoa</taxon>
        <taxon>Spiralia</taxon>
        <taxon>Lophotrochozoa</taxon>
        <taxon>Annelida</taxon>
        <taxon>Polychaeta</taxon>
        <taxon>Sedentaria</taxon>
        <taxon>Scolecida</taxon>
        <taxon>Capitellidae</taxon>
        <taxon>Capitella</taxon>
    </lineage>
</organism>
<keyword evidence="3" id="KW-0812">Transmembrane</keyword>
<dbReference type="STRING" id="283909.R7ULN5"/>
<sequence>MHQLRNHAYLLSGSYGDTTPRSIQARIYGLIWIVVGITILSVFTATVTTVLTQESLGMRNTIQGRKIGVLNGTDEFRIVIMQGGQPIGESVTSTQSVDYALSEVCPSFSELLDMLHPSNHEETHIRGALVDQYFFASQQHLLGEDMLIQRLFDNPLDQGMVIHSQDEELVSCLEKEVSTLGESSLHLLTTYISPLTTSTASAAESAQTLFQPKTVMYMWYGLGAWVCVFIAFVIWEFVVWRPKHKQRKAIKRKHKVNALSQRTTSKKQLSPHGHKIQNGFLHNTRHARFVANRGFVPDTEPAKSVSSCEALDQEHWDEISSLENLIHWQKKELQELQEEMAEFRANWESKLRELRQRHCAQRTQLLGMLKDSEKKGELSGGASPINIYQFSKETDFI</sequence>
<dbReference type="HOGENOM" id="CLU_694933_0_0_1"/>
<feature type="transmembrane region" description="Helical" evidence="3">
    <location>
        <begin position="30"/>
        <end position="51"/>
    </location>
</feature>
<feature type="region of interest" description="Disordered" evidence="2">
    <location>
        <begin position="254"/>
        <end position="274"/>
    </location>
</feature>
<evidence type="ECO:0000256" key="1">
    <source>
        <dbReference type="SAM" id="Coils"/>
    </source>
</evidence>
<keyword evidence="3" id="KW-1133">Transmembrane helix</keyword>
<dbReference type="OrthoDB" id="5953876at2759"/>
<proteinExistence type="predicted"/>
<keyword evidence="6" id="KW-1185">Reference proteome</keyword>
<gene>
    <name evidence="4" type="ORF">CAPTEDRAFT_188993</name>
</gene>